<reference evidence="2" key="1">
    <citation type="submission" date="2017-02" db="UniProtKB">
        <authorList>
            <consortium name="WormBaseParasite"/>
        </authorList>
    </citation>
    <scope>IDENTIFICATION</scope>
</reference>
<evidence type="ECO:0000313" key="2">
    <source>
        <dbReference type="WBParaSite" id="ALUE_0000303001-mRNA-1"/>
    </source>
</evidence>
<evidence type="ECO:0000313" key="1">
    <source>
        <dbReference type="Proteomes" id="UP000036681"/>
    </source>
</evidence>
<keyword evidence="1" id="KW-1185">Reference proteome</keyword>
<sequence length="109" mass="12008">MTDGIGVLQFYGYSEKTGEYSKTRTQLILNDSFFNPKSSHSASDGWLQPHSCFKDSQPFLMSARKPIGCDACAYIAHSSHPFRGSSFAISLSAVCSFSRCICGFFAVDR</sequence>
<dbReference type="Proteomes" id="UP000036681">
    <property type="component" value="Unplaced"/>
</dbReference>
<protein>
    <submittedName>
        <fullName evidence="2">Uncharacterized protein</fullName>
    </submittedName>
</protein>
<proteinExistence type="predicted"/>
<dbReference type="WBParaSite" id="ALUE_0000303001-mRNA-1">
    <property type="protein sequence ID" value="ALUE_0000303001-mRNA-1"/>
    <property type="gene ID" value="ALUE_0000303001"/>
</dbReference>
<organism evidence="1 2">
    <name type="scientific">Ascaris lumbricoides</name>
    <name type="common">Giant roundworm</name>
    <dbReference type="NCBI Taxonomy" id="6252"/>
    <lineage>
        <taxon>Eukaryota</taxon>
        <taxon>Metazoa</taxon>
        <taxon>Ecdysozoa</taxon>
        <taxon>Nematoda</taxon>
        <taxon>Chromadorea</taxon>
        <taxon>Rhabditida</taxon>
        <taxon>Spirurina</taxon>
        <taxon>Ascaridomorpha</taxon>
        <taxon>Ascaridoidea</taxon>
        <taxon>Ascarididae</taxon>
        <taxon>Ascaris</taxon>
    </lineage>
</organism>
<accession>A0A0M3HN29</accession>
<dbReference type="AlphaFoldDB" id="A0A0M3HN29"/>
<name>A0A0M3HN29_ASCLU</name>